<keyword evidence="2" id="KW-0645">Protease</keyword>
<evidence type="ECO:0000313" key="2">
    <source>
        <dbReference type="EMBL" id="OWY95730.1"/>
    </source>
</evidence>
<comment type="caution">
    <text evidence="2">The sequence shown here is derived from an EMBL/GenBank/DDBJ whole genome shotgun (WGS) entry which is preliminary data.</text>
</comment>
<organism evidence="2 3">
    <name type="scientific">Phytophthora megakarya</name>
    <dbReference type="NCBI Taxonomy" id="4795"/>
    <lineage>
        <taxon>Eukaryota</taxon>
        <taxon>Sar</taxon>
        <taxon>Stramenopiles</taxon>
        <taxon>Oomycota</taxon>
        <taxon>Peronosporomycetes</taxon>
        <taxon>Peronosporales</taxon>
        <taxon>Peronosporaceae</taxon>
        <taxon>Phytophthora</taxon>
    </lineage>
</organism>
<dbReference type="GO" id="GO:0006508">
    <property type="term" value="P:proteolysis"/>
    <property type="evidence" value="ECO:0007669"/>
    <property type="project" value="UniProtKB-KW"/>
</dbReference>
<dbReference type="OrthoDB" id="126457at2759"/>
<protein>
    <submittedName>
        <fullName evidence="2">Eukaryotic/viral aspartic protease</fullName>
    </submittedName>
</protein>
<reference evidence="3" key="1">
    <citation type="submission" date="2017-03" db="EMBL/GenBank/DDBJ databases">
        <title>Phytopthora megakarya and P. palmivora, two closely related causual agents of cacao black pod achieved similar genome size and gene model numbers by different mechanisms.</title>
        <authorList>
            <person name="Ali S."/>
            <person name="Shao J."/>
            <person name="Larry D.J."/>
            <person name="Kronmiller B."/>
            <person name="Shen D."/>
            <person name="Strem M.D."/>
            <person name="Melnick R.L."/>
            <person name="Guiltinan M.J."/>
            <person name="Tyler B.M."/>
            <person name="Meinhardt L.W."/>
            <person name="Bailey B.A."/>
        </authorList>
    </citation>
    <scope>NUCLEOTIDE SEQUENCE [LARGE SCALE GENOMIC DNA]</scope>
    <source>
        <strain evidence="3">zdho120</strain>
    </source>
</reference>
<dbReference type="EMBL" id="NBNE01012560">
    <property type="protein sequence ID" value="OWY95730.1"/>
    <property type="molecule type" value="Genomic_DNA"/>
</dbReference>
<feature type="region of interest" description="Disordered" evidence="1">
    <location>
        <begin position="1"/>
        <end position="35"/>
    </location>
</feature>
<keyword evidence="2" id="KW-0378">Hydrolase</keyword>
<keyword evidence="3" id="KW-1185">Reference proteome</keyword>
<dbReference type="AlphaFoldDB" id="A0A225URW0"/>
<proteinExistence type="predicted"/>
<gene>
    <name evidence="2" type="ORF">PHMEG_00034192</name>
</gene>
<dbReference type="Proteomes" id="UP000198211">
    <property type="component" value="Unassembled WGS sequence"/>
</dbReference>
<sequence length="104" mass="11664">MADAQTRPGARSEVPDAGGTEVGEEEDLYKRPQQDGVLNEYIRQIEKASSPKGERSTQKIELAAHWPLGQIRAFSGLRNKSENSMQWLRGFVYEMNGIRASPDE</sequence>
<name>A0A225URW0_9STRA</name>
<accession>A0A225URW0</accession>
<dbReference type="GO" id="GO:0008233">
    <property type="term" value="F:peptidase activity"/>
    <property type="evidence" value="ECO:0007669"/>
    <property type="project" value="UniProtKB-KW"/>
</dbReference>
<evidence type="ECO:0000256" key="1">
    <source>
        <dbReference type="SAM" id="MobiDB-lite"/>
    </source>
</evidence>
<evidence type="ECO:0000313" key="3">
    <source>
        <dbReference type="Proteomes" id="UP000198211"/>
    </source>
</evidence>